<keyword evidence="2" id="KW-0805">Transcription regulation</keyword>
<organism evidence="7">
    <name type="scientific">Longilinea arvoryzae</name>
    <dbReference type="NCBI Taxonomy" id="360412"/>
    <lineage>
        <taxon>Bacteria</taxon>
        <taxon>Bacillati</taxon>
        <taxon>Chloroflexota</taxon>
        <taxon>Anaerolineae</taxon>
        <taxon>Anaerolineales</taxon>
        <taxon>Anaerolineaceae</taxon>
        <taxon>Longilinea</taxon>
    </lineage>
</organism>
<dbReference type="InterPro" id="IPR007324">
    <property type="entry name" value="Sugar-bd_dom_put"/>
</dbReference>
<evidence type="ECO:0000256" key="1">
    <source>
        <dbReference type="ARBA" id="ARBA00010466"/>
    </source>
</evidence>
<reference evidence="7" key="1">
    <citation type="submission" date="2015-07" db="EMBL/GenBank/DDBJ databases">
        <title>Draft Genome Sequences of Anaerolinea thermolimosa IMO-1, Bellilinea caldifistulae GOMI-1, Leptolinea tardivitalis YMTK-2, Levilinea saccharolytica KIBI-1,Longilinea arvoryzae KOME-1, Previously Described as Members of the Anaerolineaceae (Chloroflexi).</title>
        <authorList>
            <person name="Sekiguchi Y."/>
            <person name="Ohashi A."/>
            <person name="Matsuura N."/>
            <person name="Tourlousse M.D."/>
        </authorList>
    </citation>
    <scope>NUCLEOTIDE SEQUENCE [LARGE SCALE GENOMIC DNA]</scope>
    <source>
        <strain evidence="7">KOME-1</strain>
    </source>
</reference>
<dbReference type="Pfam" id="PF04545">
    <property type="entry name" value="Sigma70_r4"/>
    <property type="match status" value="1"/>
</dbReference>
<sequence>MPSSPREEIQQMVLVARFYYEDGLTQEDVARELKISRPTVSRLLQRAREEGIVQIAISDPFFTDEALGAEIARSCGLQAAIVIPAVDRRPELSLKRLGLAAARYLEQTLKSDDVLGVGWGRTLYAVSQSLAPTVKKDFLAVPLLGGLGQISPNFQVHEITRAIAEAFGGSWKQLYVPALVRDEMTKANLLQTKDLLDVVETWGTMTKALVGIGNFSFDVEMQMLFASYLDEKTRSHLQAGGAVGDICVRFFDIQGNPVEGLVGATGIELEQLRRVQQVIGVAGGVDKAEAILGAVRGKYIQVLITDDLTAKKILSMTRSS</sequence>
<feature type="domain" description="Sugar-binding" evidence="5">
    <location>
        <begin position="61"/>
        <end position="315"/>
    </location>
</feature>
<dbReference type="GO" id="GO:0030246">
    <property type="term" value="F:carbohydrate binding"/>
    <property type="evidence" value="ECO:0007669"/>
    <property type="project" value="InterPro"/>
</dbReference>
<dbReference type="Gene3D" id="1.10.10.60">
    <property type="entry name" value="Homeodomain-like"/>
    <property type="match status" value="1"/>
</dbReference>
<dbReference type="CDD" id="cd06171">
    <property type="entry name" value="Sigma70_r4"/>
    <property type="match status" value="1"/>
</dbReference>
<dbReference type="InterPro" id="IPR051054">
    <property type="entry name" value="SorC_transcr_regulators"/>
</dbReference>
<dbReference type="InterPro" id="IPR037171">
    <property type="entry name" value="NagB/RpiA_transferase-like"/>
</dbReference>
<keyword evidence="4" id="KW-0804">Transcription</keyword>
<dbReference type="OrthoDB" id="58802at2"/>
<gene>
    <name evidence="7" type="ORF">LARV_00131</name>
</gene>
<evidence type="ECO:0000313" key="8">
    <source>
        <dbReference type="Proteomes" id="UP000055060"/>
    </source>
</evidence>
<evidence type="ECO:0000313" key="7">
    <source>
        <dbReference type="EMBL" id="GAP12396.1"/>
    </source>
</evidence>
<dbReference type="InterPro" id="IPR009057">
    <property type="entry name" value="Homeodomain-like_sf"/>
</dbReference>
<proteinExistence type="inferred from homology"/>
<dbReference type="EMBL" id="DF967972">
    <property type="protein sequence ID" value="GAP12396.1"/>
    <property type="molecule type" value="Genomic_DNA"/>
</dbReference>
<dbReference type="PANTHER" id="PTHR34294">
    <property type="entry name" value="TRANSCRIPTIONAL REGULATOR-RELATED"/>
    <property type="match status" value="1"/>
</dbReference>
<feature type="domain" description="RNA polymerase sigma-70 region 4" evidence="6">
    <location>
        <begin position="8"/>
        <end position="49"/>
    </location>
</feature>
<evidence type="ECO:0000259" key="5">
    <source>
        <dbReference type="Pfam" id="PF04198"/>
    </source>
</evidence>
<dbReference type="Proteomes" id="UP000055060">
    <property type="component" value="Unassembled WGS sequence"/>
</dbReference>
<dbReference type="SUPFAM" id="SSF46689">
    <property type="entry name" value="Homeodomain-like"/>
    <property type="match status" value="1"/>
</dbReference>
<protein>
    <submittedName>
        <fullName evidence="7">Transcriptional regulator, contains sigma factor-related N-terminal domain</fullName>
    </submittedName>
</protein>
<name>A0A0S7B5F3_9CHLR</name>
<dbReference type="AlphaFoldDB" id="A0A0S7B5F3"/>
<dbReference type="Pfam" id="PF04198">
    <property type="entry name" value="Sugar-bind"/>
    <property type="match status" value="1"/>
</dbReference>
<dbReference type="STRING" id="360412.LARV_00131"/>
<evidence type="ECO:0000256" key="3">
    <source>
        <dbReference type="ARBA" id="ARBA00023125"/>
    </source>
</evidence>
<dbReference type="GO" id="GO:0006352">
    <property type="term" value="P:DNA-templated transcription initiation"/>
    <property type="evidence" value="ECO:0007669"/>
    <property type="project" value="InterPro"/>
</dbReference>
<evidence type="ECO:0000256" key="2">
    <source>
        <dbReference type="ARBA" id="ARBA00023015"/>
    </source>
</evidence>
<dbReference type="InterPro" id="IPR007630">
    <property type="entry name" value="RNA_pol_sigma70_r4"/>
</dbReference>
<accession>A0A0S7B5F3</accession>
<keyword evidence="3" id="KW-0238">DNA-binding</keyword>
<dbReference type="GO" id="GO:0003700">
    <property type="term" value="F:DNA-binding transcription factor activity"/>
    <property type="evidence" value="ECO:0007669"/>
    <property type="project" value="InterPro"/>
</dbReference>
<evidence type="ECO:0000256" key="4">
    <source>
        <dbReference type="ARBA" id="ARBA00023163"/>
    </source>
</evidence>
<keyword evidence="8" id="KW-1185">Reference proteome</keyword>
<dbReference type="PANTHER" id="PTHR34294:SF1">
    <property type="entry name" value="TRANSCRIPTIONAL REGULATOR LSRR"/>
    <property type="match status" value="1"/>
</dbReference>
<evidence type="ECO:0000259" key="6">
    <source>
        <dbReference type="Pfam" id="PF04545"/>
    </source>
</evidence>
<dbReference type="RefSeq" id="WP_075071827.1">
    <property type="nucleotide sequence ID" value="NZ_DF967972.1"/>
</dbReference>
<dbReference type="SUPFAM" id="SSF100950">
    <property type="entry name" value="NagB/RpiA/CoA transferase-like"/>
    <property type="match status" value="1"/>
</dbReference>
<dbReference type="Gene3D" id="3.40.50.1360">
    <property type="match status" value="1"/>
</dbReference>
<comment type="similarity">
    <text evidence="1">Belongs to the SorC transcriptional regulatory family.</text>
</comment>
<dbReference type="GO" id="GO:0003677">
    <property type="term" value="F:DNA binding"/>
    <property type="evidence" value="ECO:0007669"/>
    <property type="project" value="UniProtKB-KW"/>
</dbReference>